<sequence>MKFWNEYLKRKEALFRRQHQTPLDLFESANRRLAKWFYFCGAERITANYTRYNARLIFLVVDLILYLLVNCYSMAVVWGSIMDVVFNFVTLGIAIQGLAKILAFTSDGLWVLHCYNIDRFKALPRYSEVTDSLYHTATLCKVFIDILLVLFSMVAVIIYSYAIMMPILKGKLELAFGFQLPFINHTTVIGFCVNWLYQAVQVIEATVGLAACDICLVFLIVNATGQMDLIIIYLRRLTELVDTDIDGENEAKIADLVHEIVIKHLEHTK</sequence>
<dbReference type="HOGENOM" id="CLU_044523_1_0_1"/>
<protein>
    <submittedName>
        <fullName evidence="2">Odorant receptor 94b</fullName>
    </submittedName>
</protein>
<reference evidence="2" key="2">
    <citation type="submission" date="2010-05" db="EMBL/GenBank/DDBJ databases">
        <authorList>
            <person name="Almeida L.G."/>
            <person name="Nicolas M.F."/>
            <person name="Souza R.C."/>
            <person name="Vasconcelos A.T.R."/>
        </authorList>
    </citation>
    <scope>NUCLEOTIDE SEQUENCE</scope>
</reference>
<name>W5J7F2_ANODA</name>
<dbReference type="EMBL" id="ADMH02002119">
    <property type="protein sequence ID" value="ETN58795.1"/>
    <property type="molecule type" value="Genomic_DNA"/>
</dbReference>
<keyword evidence="1" id="KW-0472">Membrane</keyword>
<evidence type="ECO:0000313" key="3">
    <source>
        <dbReference type="EnsemblMetazoa" id="ADAC009619-PA"/>
    </source>
</evidence>
<reference evidence="2" key="3">
    <citation type="journal article" date="2013" name="Nucleic Acids Res.">
        <title>The genome of Anopheles darlingi, the main neotropical malaria vector.</title>
        <authorList>
            <person name="Marinotti O."/>
            <person name="Cerqueira G.C."/>
            <person name="de Almeida L.G."/>
            <person name="Ferro M.I."/>
            <person name="Loreto E.L."/>
            <person name="Zaha A."/>
            <person name="Teixeira S.M."/>
            <person name="Wespiser A.R."/>
            <person name="Almeida E Silva A."/>
            <person name="Schlindwein A.D."/>
            <person name="Pacheco A.C."/>
            <person name="Silva A.L."/>
            <person name="Graveley B.R."/>
            <person name="Walenz B.P."/>
            <person name="Lima Bde A."/>
            <person name="Ribeiro C.A."/>
            <person name="Nunes-Silva C.G."/>
            <person name="de Carvalho C.R."/>
            <person name="Soares C.M."/>
            <person name="de Menezes C.B."/>
            <person name="Matiolli C."/>
            <person name="Caffrey D."/>
            <person name="Araujo D.A."/>
            <person name="de Oliveira D.M."/>
            <person name="Golenbock D."/>
            <person name="Grisard E.C."/>
            <person name="Fantinatti-Garboggini F."/>
            <person name="de Carvalho F.M."/>
            <person name="Barcellos F.G."/>
            <person name="Prosdocimi F."/>
            <person name="May G."/>
            <person name="Azevedo Junior G.M."/>
            <person name="Guimaraes G.M."/>
            <person name="Goldman G.H."/>
            <person name="Padilha I.Q."/>
            <person name="Batista Jda S."/>
            <person name="Ferro J.A."/>
            <person name="Ribeiro J.M."/>
            <person name="Fietto J.L."/>
            <person name="Dabbas K.M."/>
            <person name="Cerdeira L."/>
            <person name="Agnez-Lima L.F."/>
            <person name="Brocchi M."/>
            <person name="de Carvalho M.O."/>
            <person name="Teixeira Mde M."/>
            <person name="Diniz Maia Mde M."/>
            <person name="Goldman M.H."/>
            <person name="Cruz Schneider M.P."/>
            <person name="Felipe M.S."/>
            <person name="Hungria M."/>
            <person name="Nicolas M.F."/>
            <person name="Pereira M."/>
            <person name="Montes M.A."/>
            <person name="Cantao M.E."/>
            <person name="Vincentz M."/>
            <person name="Rafael M.S."/>
            <person name="Silverman N."/>
            <person name="Stoco P.H."/>
            <person name="Souza R.C."/>
            <person name="Vicentini R."/>
            <person name="Gazzinelli R.T."/>
            <person name="Neves Rde O."/>
            <person name="Silva R."/>
            <person name="Astolfi-Filho S."/>
            <person name="Maciel T.E."/>
            <person name="Urmenyi T.P."/>
            <person name="Tadei W.P."/>
            <person name="Camargo E.P."/>
            <person name="de Vasconcelos A.T."/>
        </authorList>
    </citation>
    <scope>NUCLEOTIDE SEQUENCE</scope>
</reference>
<keyword evidence="1" id="KW-1133">Transmembrane helix</keyword>
<gene>
    <name evidence="2" type="ORF">AND_009619</name>
</gene>
<evidence type="ECO:0000313" key="4">
    <source>
        <dbReference type="Proteomes" id="UP000000673"/>
    </source>
</evidence>
<proteinExistence type="predicted"/>
<evidence type="ECO:0000313" key="2">
    <source>
        <dbReference type="EMBL" id="ETN58795.1"/>
    </source>
</evidence>
<dbReference type="eggNOG" id="ENOG502TM0Q">
    <property type="taxonomic scope" value="Eukaryota"/>
</dbReference>
<organism evidence="2">
    <name type="scientific">Anopheles darlingi</name>
    <name type="common">Mosquito</name>
    <dbReference type="NCBI Taxonomy" id="43151"/>
    <lineage>
        <taxon>Eukaryota</taxon>
        <taxon>Metazoa</taxon>
        <taxon>Ecdysozoa</taxon>
        <taxon>Arthropoda</taxon>
        <taxon>Hexapoda</taxon>
        <taxon>Insecta</taxon>
        <taxon>Pterygota</taxon>
        <taxon>Neoptera</taxon>
        <taxon>Endopterygota</taxon>
        <taxon>Diptera</taxon>
        <taxon>Nematocera</taxon>
        <taxon>Culicoidea</taxon>
        <taxon>Culicidae</taxon>
        <taxon>Anophelinae</taxon>
        <taxon>Anopheles</taxon>
    </lineage>
</organism>
<dbReference type="OMA" id="MYESACD"/>
<keyword evidence="1" id="KW-0812">Transmembrane</keyword>
<reference evidence="3" key="4">
    <citation type="submission" date="2015-06" db="UniProtKB">
        <authorList>
            <consortium name="EnsemblMetazoa"/>
        </authorList>
    </citation>
    <scope>IDENTIFICATION</scope>
</reference>
<dbReference type="VEuPathDB" id="VectorBase:ADAC009619"/>
<feature type="transmembrane region" description="Helical" evidence="1">
    <location>
        <begin position="174"/>
        <end position="197"/>
    </location>
</feature>
<dbReference type="EnsemblMetazoa" id="ADAC009619-RA">
    <property type="protein sequence ID" value="ADAC009619-PA"/>
    <property type="gene ID" value="ADAC009619"/>
</dbReference>
<dbReference type="AlphaFoldDB" id="W5J7F2"/>
<reference evidence="2 4" key="1">
    <citation type="journal article" date="2010" name="BMC Genomics">
        <title>Combination of measures distinguishes pre-miRNAs from other stem-loops in the genome of the newly sequenced Anopheles darlingi.</title>
        <authorList>
            <person name="Mendes N.D."/>
            <person name="Freitas A.T."/>
            <person name="Vasconcelos A.T."/>
            <person name="Sagot M.F."/>
        </authorList>
    </citation>
    <scope>NUCLEOTIDE SEQUENCE</scope>
</reference>
<keyword evidence="2" id="KW-0675">Receptor</keyword>
<feature type="transmembrane region" description="Helical" evidence="1">
    <location>
        <begin position="142"/>
        <end position="162"/>
    </location>
</feature>
<dbReference type="STRING" id="43151.W5J7F2"/>
<keyword evidence="4" id="KW-1185">Reference proteome</keyword>
<dbReference type="Proteomes" id="UP000000673">
    <property type="component" value="Unassembled WGS sequence"/>
</dbReference>
<accession>W5J7F2</accession>
<dbReference type="VEuPathDB" id="VectorBase:ADAR2_009439"/>
<feature type="transmembrane region" description="Helical" evidence="1">
    <location>
        <begin position="56"/>
        <end position="81"/>
    </location>
</feature>
<feature type="transmembrane region" description="Helical" evidence="1">
    <location>
        <begin position="203"/>
        <end position="225"/>
    </location>
</feature>
<evidence type="ECO:0000256" key="1">
    <source>
        <dbReference type="SAM" id="Phobius"/>
    </source>
</evidence>